<feature type="compositionally biased region" description="Polar residues" evidence="1">
    <location>
        <begin position="329"/>
        <end position="339"/>
    </location>
</feature>
<organism evidence="3 4">
    <name type="scientific">Cryptococcus amylolentus CBS 6039</name>
    <dbReference type="NCBI Taxonomy" id="1295533"/>
    <lineage>
        <taxon>Eukaryota</taxon>
        <taxon>Fungi</taxon>
        <taxon>Dikarya</taxon>
        <taxon>Basidiomycota</taxon>
        <taxon>Agaricomycotina</taxon>
        <taxon>Tremellomycetes</taxon>
        <taxon>Tremellales</taxon>
        <taxon>Cryptococcaceae</taxon>
        <taxon>Cryptococcus</taxon>
    </lineage>
</organism>
<accession>A0A1E3HVG6</accession>
<dbReference type="Pfam" id="PF01975">
    <property type="entry name" value="SurE"/>
    <property type="match status" value="1"/>
</dbReference>
<proteinExistence type="predicted"/>
<protein>
    <submittedName>
        <fullName evidence="3">5'/3'-nucleotidase SurE</fullName>
    </submittedName>
</protein>
<dbReference type="GO" id="GO:0016787">
    <property type="term" value="F:hydrolase activity"/>
    <property type="evidence" value="ECO:0007669"/>
    <property type="project" value="InterPro"/>
</dbReference>
<feature type="region of interest" description="Disordered" evidence="1">
    <location>
        <begin position="266"/>
        <end position="285"/>
    </location>
</feature>
<dbReference type="InterPro" id="IPR036523">
    <property type="entry name" value="SurE-like_sf"/>
</dbReference>
<dbReference type="STRING" id="1295533.A0A1E3HVG6"/>
<evidence type="ECO:0000259" key="2">
    <source>
        <dbReference type="Pfam" id="PF01975"/>
    </source>
</evidence>
<dbReference type="RefSeq" id="XP_018994583.1">
    <property type="nucleotide sequence ID" value="XM_019137557.1"/>
</dbReference>
<feature type="compositionally biased region" description="Polar residues" evidence="1">
    <location>
        <begin position="346"/>
        <end position="365"/>
    </location>
</feature>
<dbReference type="Proteomes" id="UP000094065">
    <property type="component" value="Unassembled WGS sequence"/>
</dbReference>
<dbReference type="GO" id="GO:0000932">
    <property type="term" value="C:P-body"/>
    <property type="evidence" value="ECO:0007669"/>
    <property type="project" value="TreeGrafter"/>
</dbReference>
<dbReference type="EMBL" id="AWGJ01000005">
    <property type="protein sequence ID" value="ODN79736.1"/>
    <property type="molecule type" value="Genomic_DNA"/>
</dbReference>
<reference evidence="3 4" key="1">
    <citation type="submission" date="2016-06" db="EMBL/GenBank/DDBJ databases">
        <title>Evolution of pathogenesis and genome organization in the Tremellales.</title>
        <authorList>
            <person name="Cuomo C."/>
            <person name="Litvintseva A."/>
            <person name="Heitman J."/>
            <person name="Chen Y."/>
            <person name="Sun S."/>
            <person name="Springer D."/>
            <person name="Dromer F."/>
            <person name="Young S."/>
            <person name="Zeng Q."/>
            <person name="Chapman S."/>
            <person name="Gujja S."/>
            <person name="Saif S."/>
            <person name="Birren B."/>
        </authorList>
    </citation>
    <scope>NUCLEOTIDE SEQUENCE [LARGE SCALE GENOMIC DNA]</scope>
    <source>
        <strain evidence="3 4">CBS 6039</strain>
    </source>
</reference>
<sequence length="430" mass="46228">MAPLRTYTDRPVVLLTNDDGPPCASSPNIFSFCKLLQSKLGWDVRVVIPDCQKSWVGKAYAISDVIAASYFYPLEPDGLHGDITTERRPLKEGETMEWVLLSGTPATCANAALHNIYPGEIDLVVSGPNHGRNSSTAFALSSGTLGAALAASLSIPIPGPSSGPSLHETHIPSIAVSYGVVTRPVSPRLLELATETAVDVCQRLFNSWGEDDGPGGKGLVPIYSVNVPLVEANLEEGARKVCFTDMWRNAYGGLFKATQLDPSLRWWSDESKPKPGPQTKLVSAAASTASLQTVQGDRKCRGQSQASGSDNHHRSKVSFDPGDHAASWDQRSTTNQPQNVEAPLHSKSSAAGPNALPTSTDSPKTSAADDKQLKFHFAPNMKPLLFPDEKDVPEGTDAWAFAKGWTSVTPMRAEYACVAHGDFQYGKLWE</sequence>
<dbReference type="GeneID" id="30154962"/>
<dbReference type="PANTHER" id="PTHR47551">
    <property type="entry name" value="TUBULIN--TYROSINE LIGASE PBY1-RELATED"/>
    <property type="match status" value="1"/>
</dbReference>
<dbReference type="AlphaFoldDB" id="A0A1E3HVG6"/>
<evidence type="ECO:0000313" key="4">
    <source>
        <dbReference type="Proteomes" id="UP000094065"/>
    </source>
</evidence>
<evidence type="ECO:0000313" key="3">
    <source>
        <dbReference type="EMBL" id="ODN79736.1"/>
    </source>
</evidence>
<evidence type="ECO:0000256" key="1">
    <source>
        <dbReference type="SAM" id="MobiDB-lite"/>
    </source>
</evidence>
<dbReference type="Gene3D" id="3.40.1210.10">
    <property type="entry name" value="Survival protein SurE-like phosphatase/nucleotidase"/>
    <property type="match status" value="1"/>
</dbReference>
<dbReference type="SUPFAM" id="SSF64167">
    <property type="entry name" value="SurE-like"/>
    <property type="match status" value="1"/>
</dbReference>
<dbReference type="InterPro" id="IPR002828">
    <property type="entry name" value="SurE-like_Pase/nucleotidase"/>
</dbReference>
<feature type="region of interest" description="Disordered" evidence="1">
    <location>
        <begin position="292"/>
        <end position="368"/>
    </location>
</feature>
<dbReference type="PANTHER" id="PTHR47551:SF1">
    <property type="entry name" value="TUBULIN--TYROSINE LIGASE PBY1-RELATED"/>
    <property type="match status" value="1"/>
</dbReference>
<keyword evidence="4" id="KW-1185">Reference proteome</keyword>
<dbReference type="OrthoDB" id="202825at2759"/>
<name>A0A1E3HVG6_9TREE</name>
<dbReference type="InterPro" id="IPR027746">
    <property type="entry name" value="TTL"/>
</dbReference>
<gene>
    <name evidence="3" type="ORF">L202_03653</name>
</gene>
<comment type="caution">
    <text evidence="3">The sequence shown here is derived from an EMBL/GenBank/DDBJ whole genome shotgun (WGS) entry which is preliminary data.</text>
</comment>
<feature type="domain" description="Survival protein SurE-like phosphatase/nucleotidase" evidence="2">
    <location>
        <begin position="13"/>
        <end position="251"/>
    </location>
</feature>